<evidence type="ECO:0000313" key="2">
    <source>
        <dbReference type="Proteomes" id="UP000001096"/>
    </source>
</evidence>
<protein>
    <submittedName>
        <fullName evidence="1">Uncharacterized protein</fullName>
    </submittedName>
</protein>
<evidence type="ECO:0000313" key="1">
    <source>
        <dbReference type="EMBL" id="EKS38071.1"/>
    </source>
</evidence>
<accession>K8P965</accession>
<keyword evidence="2" id="KW-1185">Reference proteome</keyword>
<dbReference type="Proteomes" id="UP000001096">
    <property type="component" value="Unassembled WGS sequence"/>
</dbReference>
<dbReference type="EMBL" id="AGWX01000003">
    <property type="protein sequence ID" value="EKS38071.1"/>
    <property type="molecule type" value="Genomic_DNA"/>
</dbReference>
<proteinExistence type="predicted"/>
<dbReference type="PATRIC" id="fig|883078.3.peg.1962"/>
<sequence>MGGDYVLYLFYCQWLSSGWNLEPKVGEFHSLNKDAGAHLTHIHPPPTHRDT</sequence>
<gene>
    <name evidence="1" type="ORF">HMPREF9695_01911</name>
</gene>
<dbReference type="AlphaFoldDB" id="K8P965"/>
<name>K8P965_9BRAD</name>
<dbReference type="HOGENOM" id="CLU_3094737_0_0_5"/>
<comment type="caution">
    <text evidence="1">The sequence shown here is derived from an EMBL/GenBank/DDBJ whole genome shotgun (WGS) entry which is preliminary data.</text>
</comment>
<reference evidence="1 2" key="1">
    <citation type="submission" date="2012-04" db="EMBL/GenBank/DDBJ databases">
        <title>The Genome Sequence of Afipia broomeae ATCC 49717.</title>
        <authorList>
            <consortium name="The Broad Institute Genome Sequencing Platform"/>
            <person name="Earl A."/>
            <person name="Ward D."/>
            <person name="Feldgarden M."/>
            <person name="Gevers D."/>
            <person name="Huys G."/>
            <person name="Walker B."/>
            <person name="Young S.K."/>
            <person name="Zeng Q."/>
            <person name="Gargeya S."/>
            <person name="Fitzgerald M."/>
            <person name="Haas B."/>
            <person name="Abouelleil A."/>
            <person name="Alvarado L."/>
            <person name="Arachchi H.M."/>
            <person name="Berlin A."/>
            <person name="Chapman S.B."/>
            <person name="Goldberg J."/>
            <person name="Griggs A."/>
            <person name="Gujja S."/>
            <person name="Hansen M."/>
            <person name="Howarth C."/>
            <person name="Imamovic A."/>
            <person name="Larimer J."/>
            <person name="McCowen C."/>
            <person name="Montmayeur A."/>
            <person name="Murphy C."/>
            <person name="Neiman D."/>
            <person name="Pearson M."/>
            <person name="Priest M."/>
            <person name="Roberts A."/>
            <person name="Saif S."/>
            <person name="Shea T."/>
            <person name="Sisk P."/>
            <person name="Sykes S."/>
            <person name="Wortman J."/>
            <person name="Nusbaum C."/>
            <person name="Birren B."/>
        </authorList>
    </citation>
    <scope>NUCLEOTIDE SEQUENCE [LARGE SCALE GENOMIC DNA]</scope>
    <source>
        <strain evidence="1 2">ATCC 49717</strain>
    </source>
</reference>
<organism evidence="1 2">
    <name type="scientific">Afipia broomeae ATCC 49717</name>
    <dbReference type="NCBI Taxonomy" id="883078"/>
    <lineage>
        <taxon>Bacteria</taxon>
        <taxon>Pseudomonadati</taxon>
        <taxon>Pseudomonadota</taxon>
        <taxon>Alphaproteobacteria</taxon>
        <taxon>Hyphomicrobiales</taxon>
        <taxon>Nitrobacteraceae</taxon>
        <taxon>Afipia</taxon>
    </lineage>
</organism>